<comment type="caution">
    <text evidence="2">The sequence shown here is derived from an EMBL/GenBank/DDBJ whole genome shotgun (WGS) entry which is preliminary data.</text>
</comment>
<evidence type="ECO:0000313" key="3">
    <source>
        <dbReference type="Proteomes" id="UP000742460"/>
    </source>
</evidence>
<dbReference type="EMBL" id="DYUE01000159">
    <property type="protein sequence ID" value="HJG91438.1"/>
    <property type="molecule type" value="Genomic_DNA"/>
</dbReference>
<feature type="non-terminal residue" evidence="2">
    <location>
        <position position="85"/>
    </location>
</feature>
<dbReference type="AlphaFoldDB" id="A0A921MVF7"/>
<reference evidence="2" key="1">
    <citation type="journal article" date="2021" name="PeerJ">
        <title>Extensive microbial diversity within the chicken gut microbiome revealed by metagenomics and culture.</title>
        <authorList>
            <person name="Gilroy R."/>
            <person name="Ravi A."/>
            <person name="Getino M."/>
            <person name="Pursley I."/>
            <person name="Horton D.L."/>
            <person name="Alikhan N.F."/>
            <person name="Baker D."/>
            <person name="Gharbi K."/>
            <person name="Hall N."/>
            <person name="Watson M."/>
            <person name="Adriaenssens E.M."/>
            <person name="Foster-Nyarko E."/>
            <person name="Jarju S."/>
            <person name="Secka A."/>
            <person name="Antonio M."/>
            <person name="Oren A."/>
            <person name="Chaudhuri R.R."/>
            <person name="La Ragione R."/>
            <person name="Hildebrand F."/>
            <person name="Pallen M.J."/>
        </authorList>
    </citation>
    <scope>NUCLEOTIDE SEQUENCE</scope>
    <source>
        <strain evidence="2">ChiGjej5B5-22894</strain>
    </source>
</reference>
<reference evidence="2" key="2">
    <citation type="submission" date="2021-09" db="EMBL/GenBank/DDBJ databases">
        <authorList>
            <person name="Gilroy R."/>
        </authorList>
    </citation>
    <scope>NUCLEOTIDE SEQUENCE</scope>
    <source>
        <strain evidence="2">ChiGjej5B5-22894</strain>
    </source>
</reference>
<evidence type="ECO:0000259" key="1">
    <source>
        <dbReference type="Pfam" id="PF04101"/>
    </source>
</evidence>
<organism evidence="2 3">
    <name type="scientific">Brachybacterium massiliense</name>
    <dbReference type="NCBI Taxonomy" id="1755098"/>
    <lineage>
        <taxon>Bacteria</taxon>
        <taxon>Bacillati</taxon>
        <taxon>Actinomycetota</taxon>
        <taxon>Actinomycetes</taxon>
        <taxon>Micrococcales</taxon>
        <taxon>Dermabacteraceae</taxon>
        <taxon>Brachybacterium</taxon>
    </lineage>
</organism>
<name>A0A921MVF7_9MICO</name>
<dbReference type="GO" id="GO:0016758">
    <property type="term" value="F:hexosyltransferase activity"/>
    <property type="evidence" value="ECO:0007669"/>
    <property type="project" value="InterPro"/>
</dbReference>
<feature type="domain" description="Glycosyl transferase family 28 C-terminal" evidence="1">
    <location>
        <begin position="5"/>
        <end position="85"/>
    </location>
</feature>
<dbReference type="InterPro" id="IPR007235">
    <property type="entry name" value="Glyco_trans_28_C"/>
</dbReference>
<accession>A0A921MVF7</accession>
<proteinExistence type="predicted"/>
<gene>
    <name evidence="2" type="ORF">K8V81_06905</name>
</gene>
<evidence type="ECO:0000313" key="2">
    <source>
        <dbReference type="EMBL" id="HJG91438.1"/>
    </source>
</evidence>
<sequence>MSTRVFVTVGTDHHPFTRLIDWVDHWADARMDLDLVVQHGPARPARHGVNHELLGAADVAEQFAAADLVISQVGPGTIADANRAG</sequence>
<dbReference type="Pfam" id="PF04101">
    <property type="entry name" value="Glyco_tran_28_C"/>
    <property type="match status" value="1"/>
</dbReference>
<keyword evidence="2" id="KW-0808">Transferase</keyword>
<protein>
    <submittedName>
        <fullName evidence="2">Glycosyl transferase</fullName>
    </submittedName>
</protein>
<dbReference type="Proteomes" id="UP000742460">
    <property type="component" value="Unassembled WGS sequence"/>
</dbReference>